<keyword evidence="2" id="KW-0812">Transmembrane</keyword>
<evidence type="ECO:0000256" key="1">
    <source>
        <dbReference type="SAM" id="MobiDB-lite"/>
    </source>
</evidence>
<evidence type="ECO:0000313" key="4">
    <source>
        <dbReference type="Proteomes" id="UP000247591"/>
    </source>
</evidence>
<dbReference type="RefSeq" id="WP_110471946.1">
    <property type="nucleotide sequence ID" value="NZ_QJSP01000016.1"/>
</dbReference>
<protein>
    <recommendedName>
        <fullName evidence="5">Heme exporter protein D</fullName>
    </recommendedName>
</protein>
<name>A0A318RGA6_WILLI</name>
<feature type="transmembrane region" description="Helical" evidence="2">
    <location>
        <begin position="6"/>
        <end position="25"/>
    </location>
</feature>
<reference evidence="3 4" key="1">
    <citation type="submission" date="2018-06" db="EMBL/GenBank/DDBJ databases">
        <title>Genomic Encyclopedia of Type Strains, Phase IV (KMG-IV): sequencing the most valuable type-strain genomes for metagenomic binning, comparative biology and taxonomic classification.</title>
        <authorList>
            <person name="Goeker M."/>
        </authorList>
    </citation>
    <scope>NUCLEOTIDE SEQUENCE [LARGE SCALE GENOMIC DNA]</scope>
    <source>
        <strain evidence="3 4">DSM 45521</strain>
    </source>
</reference>
<feature type="region of interest" description="Disordered" evidence="1">
    <location>
        <begin position="41"/>
        <end position="61"/>
    </location>
</feature>
<keyword evidence="2" id="KW-1133">Transmembrane helix</keyword>
<dbReference type="Proteomes" id="UP000247591">
    <property type="component" value="Unassembled WGS sequence"/>
</dbReference>
<proteinExistence type="predicted"/>
<keyword evidence="2" id="KW-0472">Membrane</keyword>
<dbReference type="AlphaFoldDB" id="A0A318RGA6"/>
<keyword evidence="4" id="KW-1185">Reference proteome</keyword>
<sequence length="61" mass="6781">MTDTAWIWILCTITALGMVATFGLVELATRRKNRWWAQTEQAAADASDPDADHTVTFDPAK</sequence>
<organism evidence="3 4">
    <name type="scientific">Williamsia limnetica</name>
    <dbReference type="NCBI Taxonomy" id="882452"/>
    <lineage>
        <taxon>Bacteria</taxon>
        <taxon>Bacillati</taxon>
        <taxon>Actinomycetota</taxon>
        <taxon>Actinomycetes</taxon>
        <taxon>Mycobacteriales</taxon>
        <taxon>Nocardiaceae</taxon>
        <taxon>Williamsia</taxon>
    </lineage>
</organism>
<evidence type="ECO:0000313" key="3">
    <source>
        <dbReference type="EMBL" id="PYE13576.1"/>
    </source>
</evidence>
<accession>A0A318RGA6</accession>
<feature type="compositionally biased region" description="Basic and acidic residues" evidence="1">
    <location>
        <begin position="50"/>
        <end position="61"/>
    </location>
</feature>
<evidence type="ECO:0000256" key="2">
    <source>
        <dbReference type="SAM" id="Phobius"/>
    </source>
</evidence>
<comment type="caution">
    <text evidence="3">The sequence shown here is derived from an EMBL/GenBank/DDBJ whole genome shotgun (WGS) entry which is preliminary data.</text>
</comment>
<evidence type="ECO:0008006" key="5">
    <source>
        <dbReference type="Google" id="ProtNLM"/>
    </source>
</evidence>
<gene>
    <name evidence="3" type="ORF">DFR67_116130</name>
</gene>
<dbReference type="EMBL" id="QJSP01000016">
    <property type="protein sequence ID" value="PYE13576.1"/>
    <property type="molecule type" value="Genomic_DNA"/>
</dbReference>